<keyword evidence="4" id="KW-0131">Cell cycle</keyword>
<dbReference type="Proteomes" id="UP001345219">
    <property type="component" value="Chromosome 1"/>
</dbReference>
<dbReference type="EMBL" id="JAXIOK010000023">
    <property type="protein sequence ID" value="KAK4742315.1"/>
    <property type="molecule type" value="Genomic_DNA"/>
</dbReference>
<keyword evidence="9" id="KW-1185">Reference proteome</keyword>
<evidence type="ECO:0000256" key="3">
    <source>
        <dbReference type="ARBA" id="ARBA00023013"/>
    </source>
</evidence>
<feature type="domain" description="Cyclin-dependent kinase inhibitor" evidence="7">
    <location>
        <begin position="310"/>
        <end position="353"/>
    </location>
</feature>
<dbReference type="GO" id="GO:0004861">
    <property type="term" value="F:cyclin-dependent protein serine/threonine kinase inhibitor activity"/>
    <property type="evidence" value="ECO:0007669"/>
    <property type="project" value="InterPro"/>
</dbReference>
<dbReference type="PANTHER" id="PTHR46776">
    <property type="entry name" value="CYCLIN-DEPENDENT KINASE INHIBITOR 4-RELATED"/>
    <property type="match status" value="1"/>
</dbReference>
<accession>A0AAN7JGV8</accession>
<evidence type="ECO:0000313" key="8">
    <source>
        <dbReference type="EMBL" id="KAK4742315.1"/>
    </source>
</evidence>
<dbReference type="InterPro" id="IPR003175">
    <property type="entry name" value="CDI_dom"/>
</dbReference>
<evidence type="ECO:0000256" key="4">
    <source>
        <dbReference type="ARBA" id="ARBA00023306"/>
    </source>
</evidence>
<comment type="subcellular location">
    <subcellularLocation>
        <location evidence="1">Nucleus</location>
        <location evidence="1">Nucleoplasm</location>
    </subcellularLocation>
</comment>
<sequence length="355" mass="39764">MRYITSAGLIFVILSECHLSLPCSVKNFKEFADATESVRNKGVSVTVPSPGDAEAANKERSDHFQAKKNPPASKRVSKIVIRGLNHRIRARHRLWHYRLIPLNRLLASSLCLAFPPTAPTSFFLLPLLAFTEMDDSSRSECKWSSVADASLSGSSAASSKRRKVVFPLVEEAKVVSSCSEFASCAALDCVHAEKVKVDVRSPEPPFLRLAELFTSNFSSDSPALSLTLSSFDSGDVVEERLLGGDHQENILETETSPCINGNLRESTLSSEICHDREKNFEKMEQHQQIPTNNGRMQEPAAGTNRTMMMPPQEEIEEFFSVAEKYEQKRFTEKYNYDIARDVPLQGRYQWVSLKP</sequence>
<feature type="chain" id="PRO_5042978806" description="Cyclin-dependent kinase inhibitor domain-containing protein" evidence="6">
    <location>
        <begin position="23"/>
        <end position="355"/>
    </location>
</feature>
<evidence type="ECO:0000313" key="9">
    <source>
        <dbReference type="Proteomes" id="UP001345219"/>
    </source>
</evidence>
<evidence type="ECO:0000256" key="1">
    <source>
        <dbReference type="ARBA" id="ARBA00004642"/>
    </source>
</evidence>
<dbReference type="AlphaFoldDB" id="A0AAN7JGV8"/>
<evidence type="ECO:0000256" key="5">
    <source>
        <dbReference type="SAM" id="MobiDB-lite"/>
    </source>
</evidence>
<evidence type="ECO:0000259" key="7">
    <source>
        <dbReference type="Pfam" id="PF02234"/>
    </source>
</evidence>
<keyword evidence="3" id="KW-0649">Protein kinase inhibitor</keyword>
<organism evidence="8 9">
    <name type="scientific">Trapa incisa</name>
    <dbReference type="NCBI Taxonomy" id="236973"/>
    <lineage>
        <taxon>Eukaryota</taxon>
        <taxon>Viridiplantae</taxon>
        <taxon>Streptophyta</taxon>
        <taxon>Embryophyta</taxon>
        <taxon>Tracheophyta</taxon>
        <taxon>Spermatophyta</taxon>
        <taxon>Magnoliopsida</taxon>
        <taxon>eudicotyledons</taxon>
        <taxon>Gunneridae</taxon>
        <taxon>Pentapetalae</taxon>
        <taxon>rosids</taxon>
        <taxon>malvids</taxon>
        <taxon>Myrtales</taxon>
        <taxon>Lythraceae</taxon>
        <taxon>Trapa</taxon>
    </lineage>
</organism>
<keyword evidence="6" id="KW-0732">Signal</keyword>
<name>A0AAN7JGV8_9MYRT</name>
<evidence type="ECO:0000256" key="2">
    <source>
        <dbReference type="ARBA" id="ARBA00010274"/>
    </source>
</evidence>
<comment type="caution">
    <text evidence="8">The sequence shown here is derived from an EMBL/GenBank/DDBJ whole genome shotgun (WGS) entry which is preliminary data.</text>
</comment>
<gene>
    <name evidence="8" type="ORF">SAY87_000316</name>
</gene>
<evidence type="ECO:0000256" key="6">
    <source>
        <dbReference type="SAM" id="SignalP"/>
    </source>
</evidence>
<feature type="signal peptide" evidence="6">
    <location>
        <begin position="1"/>
        <end position="22"/>
    </location>
</feature>
<dbReference type="InterPro" id="IPR044275">
    <property type="entry name" value="KRP"/>
</dbReference>
<dbReference type="GO" id="GO:0051726">
    <property type="term" value="P:regulation of cell cycle"/>
    <property type="evidence" value="ECO:0007669"/>
    <property type="project" value="InterPro"/>
</dbReference>
<feature type="compositionally biased region" description="Basic and acidic residues" evidence="5">
    <location>
        <begin position="55"/>
        <end position="65"/>
    </location>
</feature>
<dbReference type="GO" id="GO:0005654">
    <property type="term" value="C:nucleoplasm"/>
    <property type="evidence" value="ECO:0007669"/>
    <property type="project" value="UniProtKB-SubCell"/>
</dbReference>
<comment type="similarity">
    <text evidence="2">Belongs to the CDI family. ICK/KRP subfamily.</text>
</comment>
<dbReference type="Gene3D" id="4.10.365.10">
    <property type="entry name" value="p27"/>
    <property type="match status" value="1"/>
</dbReference>
<proteinExistence type="inferred from homology"/>
<dbReference type="InterPro" id="IPR044898">
    <property type="entry name" value="CDI_dom_sf"/>
</dbReference>
<dbReference type="Pfam" id="PF02234">
    <property type="entry name" value="CDI"/>
    <property type="match status" value="1"/>
</dbReference>
<reference evidence="8 9" key="1">
    <citation type="journal article" date="2023" name="Hortic Res">
        <title>Pangenome of water caltrop reveals structural variations and asymmetric subgenome divergence after allopolyploidization.</title>
        <authorList>
            <person name="Zhang X."/>
            <person name="Chen Y."/>
            <person name="Wang L."/>
            <person name="Yuan Y."/>
            <person name="Fang M."/>
            <person name="Shi L."/>
            <person name="Lu R."/>
            <person name="Comes H.P."/>
            <person name="Ma Y."/>
            <person name="Chen Y."/>
            <person name="Huang G."/>
            <person name="Zhou Y."/>
            <person name="Zheng Z."/>
            <person name="Qiu Y."/>
        </authorList>
    </citation>
    <scope>NUCLEOTIDE SEQUENCE [LARGE SCALE GENOMIC DNA]</scope>
    <source>
        <tissue evidence="8">Roots</tissue>
    </source>
</reference>
<feature type="region of interest" description="Disordered" evidence="5">
    <location>
        <begin position="42"/>
        <end position="74"/>
    </location>
</feature>
<protein>
    <recommendedName>
        <fullName evidence="7">Cyclin-dependent kinase inhibitor domain-containing protein</fullName>
    </recommendedName>
</protein>